<accession>A0A8J5JMQ6</accession>
<evidence type="ECO:0000256" key="1">
    <source>
        <dbReference type="SAM" id="SignalP"/>
    </source>
</evidence>
<evidence type="ECO:0000313" key="2">
    <source>
        <dbReference type="EMBL" id="KAG7158380.1"/>
    </source>
</evidence>
<gene>
    <name evidence="2" type="ORF">Hamer_G021833</name>
</gene>
<proteinExistence type="predicted"/>
<feature type="signal peptide" evidence="1">
    <location>
        <begin position="1"/>
        <end position="18"/>
    </location>
</feature>
<dbReference type="Gene3D" id="3.15.10.50">
    <property type="match status" value="1"/>
</dbReference>
<name>A0A8J5JMQ6_HOMAM</name>
<dbReference type="InterPro" id="IPR020234">
    <property type="entry name" value="Mite_allergen_group-7"/>
</dbReference>
<reference evidence="2" key="1">
    <citation type="journal article" date="2021" name="Sci. Adv.">
        <title>The American lobster genome reveals insights on longevity, neural, and immune adaptations.</title>
        <authorList>
            <person name="Polinski J.M."/>
            <person name="Zimin A.V."/>
            <person name="Clark K.F."/>
            <person name="Kohn A.B."/>
            <person name="Sadowski N."/>
            <person name="Timp W."/>
            <person name="Ptitsyn A."/>
            <person name="Khanna P."/>
            <person name="Romanova D.Y."/>
            <person name="Williams P."/>
            <person name="Greenwood S.J."/>
            <person name="Moroz L.L."/>
            <person name="Walt D.R."/>
            <person name="Bodnar A.G."/>
        </authorList>
    </citation>
    <scope>NUCLEOTIDE SEQUENCE</scope>
    <source>
        <strain evidence="2">GMGI-L3</strain>
    </source>
</reference>
<dbReference type="AlphaFoldDB" id="A0A8J5JMQ6"/>
<evidence type="ECO:0000313" key="3">
    <source>
        <dbReference type="Proteomes" id="UP000747542"/>
    </source>
</evidence>
<organism evidence="2 3">
    <name type="scientific">Homarus americanus</name>
    <name type="common">American lobster</name>
    <dbReference type="NCBI Taxonomy" id="6706"/>
    <lineage>
        <taxon>Eukaryota</taxon>
        <taxon>Metazoa</taxon>
        <taxon>Ecdysozoa</taxon>
        <taxon>Arthropoda</taxon>
        <taxon>Crustacea</taxon>
        <taxon>Multicrustacea</taxon>
        <taxon>Malacostraca</taxon>
        <taxon>Eumalacostraca</taxon>
        <taxon>Eucarida</taxon>
        <taxon>Decapoda</taxon>
        <taxon>Pleocyemata</taxon>
        <taxon>Astacidea</taxon>
        <taxon>Nephropoidea</taxon>
        <taxon>Nephropidae</taxon>
        <taxon>Homarus</taxon>
    </lineage>
</organism>
<dbReference type="EMBL" id="JAHLQT010035368">
    <property type="protein sequence ID" value="KAG7158380.1"/>
    <property type="molecule type" value="Genomic_DNA"/>
</dbReference>
<feature type="chain" id="PRO_5035188975" evidence="1">
    <location>
        <begin position="19"/>
        <end position="230"/>
    </location>
</feature>
<keyword evidence="3" id="KW-1185">Reference proteome</keyword>
<keyword evidence="1" id="KW-0732">Signal</keyword>
<dbReference type="InterPro" id="IPR038602">
    <property type="entry name" value="Mite_allergen_7_sf"/>
</dbReference>
<protein>
    <submittedName>
        <fullName evidence="2">Putative Group 7 allergen-containing protein</fullName>
    </submittedName>
</protein>
<sequence>MLTQSILVILLSLGLVSARPGVGEDSLNHYVDLVLDNLQILIVENGLDPGPLPNSSVGFSDVVSYVVIASIFRSGDANFLRDGNGIINGISSGMGLGEMKGHYTCLAKFMDLGPIAEITVDVNGAKVYFEAALDRTTCRFHVSIMEVTKIGHINIDIKGLGPLNWIFEIVANLVVNIVKIFIKDTIEVSIQDLTNQILESIDLSAFGPLIGCNPAIQNPLIQPQVKNYIK</sequence>
<dbReference type="Pfam" id="PF16984">
    <property type="entry name" value="Grp7_allergen"/>
    <property type="match status" value="1"/>
</dbReference>
<comment type="caution">
    <text evidence="2">The sequence shown here is derived from an EMBL/GenBank/DDBJ whole genome shotgun (WGS) entry which is preliminary data.</text>
</comment>
<dbReference type="Proteomes" id="UP000747542">
    <property type="component" value="Unassembled WGS sequence"/>
</dbReference>